<dbReference type="Proteomes" id="UP000287651">
    <property type="component" value="Unassembled WGS sequence"/>
</dbReference>
<feature type="compositionally biased region" description="Basic and acidic residues" evidence="1">
    <location>
        <begin position="1"/>
        <end position="10"/>
    </location>
</feature>
<gene>
    <name evidence="2" type="ORF">B296_00024402</name>
</gene>
<evidence type="ECO:0000313" key="3">
    <source>
        <dbReference type="Proteomes" id="UP000287651"/>
    </source>
</evidence>
<protein>
    <submittedName>
        <fullName evidence="2">Uncharacterized protein</fullName>
    </submittedName>
</protein>
<dbReference type="AlphaFoldDB" id="A0A426Y337"/>
<accession>A0A426Y337</accession>
<evidence type="ECO:0000313" key="2">
    <source>
        <dbReference type="EMBL" id="RRT46166.1"/>
    </source>
</evidence>
<evidence type="ECO:0000256" key="1">
    <source>
        <dbReference type="SAM" id="MobiDB-lite"/>
    </source>
</evidence>
<feature type="region of interest" description="Disordered" evidence="1">
    <location>
        <begin position="1"/>
        <end position="58"/>
    </location>
</feature>
<organism evidence="2 3">
    <name type="scientific">Ensete ventricosum</name>
    <name type="common">Abyssinian banana</name>
    <name type="synonym">Musa ensete</name>
    <dbReference type="NCBI Taxonomy" id="4639"/>
    <lineage>
        <taxon>Eukaryota</taxon>
        <taxon>Viridiplantae</taxon>
        <taxon>Streptophyta</taxon>
        <taxon>Embryophyta</taxon>
        <taxon>Tracheophyta</taxon>
        <taxon>Spermatophyta</taxon>
        <taxon>Magnoliopsida</taxon>
        <taxon>Liliopsida</taxon>
        <taxon>Zingiberales</taxon>
        <taxon>Musaceae</taxon>
        <taxon>Ensete</taxon>
    </lineage>
</organism>
<reference evidence="2 3" key="1">
    <citation type="journal article" date="2014" name="Agronomy (Basel)">
        <title>A Draft Genome Sequence for Ensete ventricosum, the Drought-Tolerant Tree Against Hunger.</title>
        <authorList>
            <person name="Harrison J."/>
            <person name="Moore K.A."/>
            <person name="Paszkiewicz K."/>
            <person name="Jones T."/>
            <person name="Grant M."/>
            <person name="Ambacheew D."/>
            <person name="Muzemil S."/>
            <person name="Studholme D.J."/>
        </authorList>
    </citation>
    <scope>NUCLEOTIDE SEQUENCE [LARGE SCALE GENOMIC DNA]</scope>
</reference>
<name>A0A426Y337_ENSVE</name>
<proteinExistence type="predicted"/>
<dbReference type="EMBL" id="AMZH03015373">
    <property type="protein sequence ID" value="RRT46166.1"/>
    <property type="molecule type" value="Genomic_DNA"/>
</dbReference>
<sequence>MLPLSEDRGHPALARPSTRVAGHGQAPCRGGQPRPGHLQGGNRLWPRPPVKGRPTAAKVPCKGATRCYQGQSAGAATCSATPARAASYRAPARSDR</sequence>
<feature type="region of interest" description="Disordered" evidence="1">
    <location>
        <begin position="72"/>
        <end position="96"/>
    </location>
</feature>
<comment type="caution">
    <text evidence="2">The sequence shown here is derived from an EMBL/GenBank/DDBJ whole genome shotgun (WGS) entry which is preliminary data.</text>
</comment>